<proteinExistence type="predicted"/>
<organism evidence="1 2">
    <name type="scientific">Cucurbita argyrosperma subsp. sororia</name>
    <dbReference type="NCBI Taxonomy" id="37648"/>
    <lineage>
        <taxon>Eukaryota</taxon>
        <taxon>Viridiplantae</taxon>
        <taxon>Streptophyta</taxon>
        <taxon>Embryophyta</taxon>
        <taxon>Tracheophyta</taxon>
        <taxon>Spermatophyta</taxon>
        <taxon>Magnoliopsida</taxon>
        <taxon>eudicotyledons</taxon>
        <taxon>Gunneridae</taxon>
        <taxon>Pentapetalae</taxon>
        <taxon>rosids</taxon>
        <taxon>fabids</taxon>
        <taxon>Cucurbitales</taxon>
        <taxon>Cucurbitaceae</taxon>
        <taxon>Cucurbiteae</taxon>
        <taxon>Cucurbita</taxon>
    </lineage>
</organism>
<accession>A0AAV6MLI6</accession>
<comment type="caution">
    <text evidence="1">The sequence shown here is derived from an EMBL/GenBank/DDBJ whole genome shotgun (WGS) entry which is preliminary data.</text>
</comment>
<evidence type="ECO:0000313" key="2">
    <source>
        <dbReference type="Proteomes" id="UP000685013"/>
    </source>
</evidence>
<feature type="non-terminal residue" evidence="1">
    <location>
        <position position="1"/>
    </location>
</feature>
<sequence>ILNVILYMVSINGYRYWIPYAEPVSHASSFQAVVLIAVIVIKDSGRVLPKTAGSSHIHRPRLLYSFNLPLLPNVEILFQQGSRSCCNKPKKVDLFGDSLIGALMDAPTLVPPVKPDSSSPVV</sequence>
<dbReference type="AlphaFoldDB" id="A0AAV6MLI6"/>
<protein>
    <submittedName>
        <fullName evidence="1">Uncharacterized protein</fullName>
    </submittedName>
</protein>
<reference evidence="1 2" key="1">
    <citation type="journal article" date="2021" name="Hortic Res">
        <title>The domestication of Cucurbita argyrosperma as revealed by the genome of its wild relative.</title>
        <authorList>
            <person name="Barrera-Redondo J."/>
            <person name="Sanchez-de la Vega G."/>
            <person name="Aguirre-Liguori J.A."/>
            <person name="Castellanos-Morales G."/>
            <person name="Gutierrez-Guerrero Y.T."/>
            <person name="Aguirre-Dugua X."/>
            <person name="Aguirre-Planter E."/>
            <person name="Tenaillon M.I."/>
            <person name="Lira-Saade R."/>
            <person name="Eguiarte L.E."/>
        </authorList>
    </citation>
    <scope>NUCLEOTIDE SEQUENCE [LARGE SCALE GENOMIC DNA]</scope>
    <source>
        <strain evidence="1">JBR-2021</strain>
    </source>
</reference>
<gene>
    <name evidence="1" type="ORF">SDJN03_19558</name>
</gene>
<keyword evidence="2" id="KW-1185">Reference proteome</keyword>
<name>A0AAV6MLI6_9ROSI</name>
<dbReference type="EMBL" id="JAGKQH010000013">
    <property type="protein sequence ID" value="KAG6583626.1"/>
    <property type="molecule type" value="Genomic_DNA"/>
</dbReference>
<evidence type="ECO:0000313" key="1">
    <source>
        <dbReference type="EMBL" id="KAG6583626.1"/>
    </source>
</evidence>
<dbReference type="Proteomes" id="UP000685013">
    <property type="component" value="Chromosome 13"/>
</dbReference>